<name>A0A0C3NFH5_PHLG1</name>
<dbReference type="EMBL" id="KN840615">
    <property type="protein sequence ID" value="KIP03454.1"/>
    <property type="molecule type" value="Genomic_DNA"/>
</dbReference>
<dbReference type="AlphaFoldDB" id="A0A0C3NFH5"/>
<evidence type="ECO:0000313" key="2">
    <source>
        <dbReference type="Proteomes" id="UP000053257"/>
    </source>
</evidence>
<dbReference type="OrthoDB" id="3051729at2759"/>
<accession>A0A0C3NFH5</accession>
<dbReference type="InterPro" id="IPR036537">
    <property type="entry name" value="Adaptor_Cbl_N_dom_sf"/>
</dbReference>
<gene>
    <name evidence="1" type="ORF">PHLGIDRAFT_238306</name>
</gene>
<sequence>MCCLVSAVRVRRGTRAEAQREEQYALLLDSVQLAAEIVGTLADGALNVPGLKSAAGLAVQIVRMAKAVRLNRQDCDELVEQVCGCFEVVAEELQRAAVLDHRLNLALHAFQRWVARLQVRKQETHRDTRELGRVRDLVEVLSSRRYITRFFFHTSDRRAIEDCKTRIAKAFQRLELGHMIRSEQKLMHISGGMGVISRDVRDLYSAQEAHARRLQLDLLQIDYVRRREASELKSMFSDLITQLPVSRRFASENFHLTVRLFQKDVGFKAKEYVSSGNAGFVVPAQITVTSRYIRLMSPAKILWHQWALADAAQLNRTASCFRQDAETWVEAKMVARILRDWPSATRAIVSGWDFASHDEHMHTHDTKFYIHIEYADRRRRRHVPRYVLFALHATGLDGKEGPAMSLDENAGLVQDEMDEASAVASREAPYVDSTNIAFDPDAETAAGGGRVPPWTA</sequence>
<organism evidence="1 2">
    <name type="scientific">Phlebiopsis gigantea (strain 11061_1 CR5-6)</name>
    <name type="common">White-rot fungus</name>
    <name type="synonym">Peniophora gigantea</name>
    <dbReference type="NCBI Taxonomy" id="745531"/>
    <lineage>
        <taxon>Eukaryota</taxon>
        <taxon>Fungi</taxon>
        <taxon>Dikarya</taxon>
        <taxon>Basidiomycota</taxon>
        <taxon>Agaricomycotina</taxon>
        <taxon>Agaricomycetes</taxon>
        <taxon>Polyporales</taxon>
        <taxon>Phanerochaetaceae</taxon>
        <taxon>Phlebiopsis</taxon>
    </lineage>
</organism>
<evidence type="ECO:0000313" key="1">
    <source>
        <dbReference type="EMBL" id="KIP03454.1"/>
    </source>
</evidence>
<dbReference type="CDD" id="cd21037">
    <property type="entry name" value="MLKL_NTD"/>
    <property type="match status" value="1"/>
</dbReference>
<keyword evidence="2" id="KW-1185">Reference proteome</keyword>
<dbReference type="HOGENOM" id="CLU_737907_0_0_1"/>
<dbReference type="InterPro" id="IPR059179">
    <property type="entry name" value="MLKL-like_MCAfunc"/>
</dbReference>
<proteinExistence type="predicted"/>
<protein>
    <submittedName>
        <fullName evidence="1">Uncharacterized protein</fullName>
    </submittedName>
</protein>
<reference evidence="1 2" key="1">
    <citation type="journal article" date="2014" name="PLoS Genet.">
        <title>Analysis of the Phlebiopsis gigantea genome, transcriptome and secretome provides insight into its pioneer colonization strategies of wood.</title>
        <authorList>
            <person name="Hori C."/>
            <person name="Ishida T."/>
            <person name="Igarashi K."/>
            <person name="Samejima M."/>
            <person name="Suzuki H."/>
            <person name="Master E."/>
            <person name="Ferreira P."/>
            <person name="Ruiz-Duenas F.J."/>
            <person name="Held B."/>
            <person name="Canessa P."/>
            <person name="Larrondo L.F."/>
            <person name="Schmoll M."/>
            <person name="Druzhinina I.S."/>
            <person name="Kubicek C.P."/>
            <person name="Gaskell J.A."/>
            <person name="Kersten P."/>
            <person name="St John F."/>
            <person name="Glasner J."/>
            <person name="Sabat G."/>
            <person name="Splinter BonDurant S."/>
            <person name="Syed K."/>
            <person name="Yadav J."/>
            <person name="Mgbeahuruike A.C."/>
            <person name="Kovalchuk A."/>
            <person name="Asiegbu F.O."/>
            <person name="Lackner G."/>
            <person name="Hoffmeister D."/>
            <person name="Rencoret J."/>
            <person name="Gutierrez A."/>
            <person name="Sun H."/>
            <person name="Lindquist E."/>
            <person name="Barry K."/>
            <person name="Riley R."/>
            <person name="Grigoriev I.V."/>
            <person name="Henrissat B."/>
            <person name="Kues U."/>
            <person name="Berka R.M."/>
            <person name="Martinez A.T."/>
            <person name="Covert S.F."/>
            <person name="Blanchette R.A."/>
            <person name="Cullen D."/>
        </authorList>
    </citation>
    <scope>NUCLEOTIDE SEQUENCE [LARGE SCALE GENOMIC DNA]</scope>
    <source>
        <strain evidence="1 2">11061_1 CR5-6</strain>
    </source>
</reference>
<dbReference type="Proteomes" id="UP000053257">
    <property type="component" value="Unassembled WGS sequence"/>
</dbReference>
<dbReference type="GO" id="GO:0007166">
    <property type="term" value="P:cell surface receptor signaling pathway"/>
    <property type="evidence" value="ECO:0007669"/>
    <property type="project" value="InterPro"/>
</dbReference>
<dbReference type="Gene3D" id="1.20.930.20">
    <property type="entry name" value="Adaptor protein Cbl, N-terminal domain"/>
    <property type="match status" value="1"/>
</dbReference>